<keyword evidence="3" id="KW-0808">Transferase</keyword>
<feature type="region of interest" description="Disordered" evidence="4">
    <location>
        <begin position="1034"/>
        <end position="1059"/>
    </location>
</feature>
<dbReference type="PANTHER" id="PTHR43179">
    <property type="entry name" value="RHAMNOSYLTRANSFERASE WBBL"/>
    <property type="match status" value="1"/>
</dbReference>
<evidence type="ECO:0000256" key="3">
    <source>
        <dbReference type="ARBA" id="ARBA00022679"/>
    </source>
</evidence>
<dbReference type="SUPFAM" id="SSF53448">
    <property type="entry name" value="Nucleotide-diphospho-sugar transferases"/>
    <property type="match status" value="1"/>
</dbReference>
<name>A0A2N9ASD8_METEX</name>
<dbReference type="Pfam" id="PF00535">
    <property type="entry name" value="Glycos_transf_2"/>
    <property type="match status" value="1"/>
</dbReference>
<dbReference type="InterPro" id="IPR029044">
    <property type="entry name" value="Nucleotide-diphossugar_trans"/>
</dbReference>
<protein>
    <recommendedName>
        <fullName evidence="5">Glycosyltransferase 2-like domain-containing protein</fullName>
    </recommendedName>
</protein>
<keyword evidence="2" id="KW-0328">Glycosyltransferase</keyword>
<dbReference type="InterPro" id="IPR001173">
    <property type="entry name" value="Glyco_trans_2-like"/>
</dbReference>
<dbReference type="Gene3D" id="3.90.550.10">
    <property type="entry name" value="Spore Coat Polysaccharide Biosynthesis Protein SpsA, Chain A"/>
    <property type="match status" value="1"/>
</dbReference>
<evidence type="ECO:0000313" key="6">
    <source>
        <dbReference type="EMBL" id="SOR30261.1"/>
    </source>
</evidence>
<dbReference type="PANTHER" id="PTHR43179:SF12">
    <property type="entry name" value="GALACTOFURANOSYLTRANSFERASE GLFT2"/>
    <property type="match status" value="1"/>
</dbReference>
<evidence type="ECO:0000256" key="1">
    <source>
        <dbReference type="ARBA" id="ARBA00006739"/>
    </source>
</evidence>
<gene>
    <name evidence="6" type="ORF">TK0001_3659</name>
</gene>
<dbReference type="SUPFAM" id="SSF53756">
    <property type="entry name" value="UDP-Glycosyltransferase/glycogen phosphorylase"/>
    <property type="match status" value="1"/>
</dbReference>
<dbReference type="Gene3D" id="3.40.50.2000">
    <property type="entry name" value="Glycogen Phosphorylase B"/>
    <property type="match status" value="2"/>
</dbReference>
<dbReference type="AlphaFoldDB" id="A0A2N9ASD8"/>
<organism evidence="6 7">
    <name type="scientific">Methylorubrum extorquens</name>
    <name type="common">Methylobacterium dichloromethanicum</name>
    <name type="synonym">Methylobacterium extorquens</name>
    <dbReference type="NCBI Taxonomy" id="408"/>
    <lineage>
        <taxon>Bacteria</taxon>
        <taxon>Pseudomonadati</taxon>
        <taxon>Pseudomonadota</taxon>
        <taxon>Alphaproteobacteria</taxon>
        <taxon>Hyphomicrobiales</taxon>
        <taxon>Methylobacteriaceae</taxon>
        <taxon>Methylorubrum</taxon>
    </lineage>
</organism>
<dbReference type="EMBL" id="LT962688">
    <property type="protein sequence ID" value="SOR30261.1"/>
    <property type="molecule type" value="Genomic_DNA"/>
</dbReference>
<feature type="domain" description="Glycosyltransferase 2-like" evidence="5">
    <location>
        <begin position="362"/>
        <end position="534"/>
    </location>
</feature>
<sequence>MLYGKGVAPAAPHFLSMQVEGPIPARGPVLALSRNVAVIKLPKLFRPRRRDAAMAAPFFDPAFYRSAYPDVAAGGGDPLRHYLDHGWLEGRDPSAVFSTLFYADRHFADRAAINPLLHYAALSPTERLRVATQPGPDFPSLQAGVVEPYFDAPYYARLAGLEGGEDPLSHYLTKGWRRGLDPNDAFSGDAYLQRHAHMRRLGVSPLYHFAATRRLQASEAAAPPARRTKPQAALLPADPAEASDAQIYETVAAAFDREHYLDSNPDIRRSGIDPVRHFLDFGAREDRDPSPDFSVRFYRKHYRREIGAGVNPFFHYLAVGRARGFRPTPFGLGTWPAQVAPTPAEWEQAQPAADIAAARVVLIMPVYKGYDDTLRAIHSVLSEKQATPFALLVIDDCSPDPRLSAALADLGGRGLFTHLVNEANLGFVRTCNRGLELAAGKDVVLLNADVVVYGDWLDRLLWHLDADPRVATVTPFSNNATICSYPRPNVDNQARLEIMPAEIDAFTRACNARTSSPVPTGVGFCMAMRREAIAAVGLLDAETFGRGYGEENDFCMRALKAGFTNVLAHDIFVFHSGSVSFGALLATKGADIFRAILTKHPDYQRRVHNHIEVDPARFARRRLDLYRFAKRATASAERGIALIVTHDFGGGVETHIEALSLRLAEAGLAVVYLRTDEPGGFRLGLPGSGGIDFPVSILDPLSLDRDADLLAELIGWLGPAMVHVHSLAGLDAPSTRVAMGLIEEAGTGYDVTLHDYASVCHRNNLVRSDGVYCGLAEPAVCRDCIRLDRDADGIVLPDPAERRRDWAGFLDRARTVFAPSADLADRIGSTLHLDRIAVRPHEETLAGVELKARQRREGPLRVAVIGSIGAHKGYDVVHNLALDARLRQLPIVFTIIGHSAEPRAMEAAGVRETGLYGSDAAALAEIARLDPDLVLLPSIWPETYCYTLSLALAAGVPPVVFDLGAQAERLRESGAGHRLDPALADDPQRLNAALLALPIDALWAAREPFQPTIYPRILEDYYGLDAAALSNVSPETGRAGAAPVDHRDGLRSAPSPQMS</sequence>
<reference evidence="7" key="1">
    <citation type="submission" date="2017-10" db="EMBL/GenBank/DDBJ databases">
        <authorList>
            <person name="Regsiter A."/>
            <person name="William W."/>
        </authorList>
    </citation>
    <scope>NUCLEOTIDE SEQUENCE [LARGE SCALE GENOMIC DNA]</scope>
</reference>
<dbReference type="GO" id="GO:0016757">
    <property type="term" value="F:glycosyltransferase activity"/>
    <property type="evidence" value="ECO:0007669"/>
    <property type="project" value="UniProtKB-KW"/>
</dbReference>
<evidence type="ECO:0000313" key="7">
    <source>
        <dbReference type="Proteomes" id="UP000233769"/>
    </source>
</evidence>
<evidence type="ECO:0000259" key="5">
    <source>
        <dbReference type="Pfam" id="PF00535"/>
    </source>
</evidence>
<dbReference type="Proteomes" id="UP000233769">
    <property type="component" value="Chromosome tk0001"/>
</dbReference>
<evidence type="ECO:0000256" key="4">
    <source>
        <dbReference type="SAM" id="MobiDB-lite"/>
    </source>
</evidence>
<proteinExistence type="inferred from homology"/>
<comment type="similarity">
    <text evidence="1">Belongs to the glycosyltransferase 2 family.</text>
</comment>
<evidence type="ECO:0000256" key="2">
    <source>
        <dbReference type="ARBA" id="ARBA00022676"/>
    </source>
</evidence>
<accession>A0A2N9ASD8</accession>